<dbReference type="EMBL" id="GL771872">
    <property type="protein sequence ID" value="EFZ09108.1"/>
    <property type="molecule type" value="Genomic_DNA"/>
</dbReference>
<gene>
    <name evidence="1" type="ORF">SINV_09372</name>
</gene>
<organism>
    <name type="scientific">Solenopsis invicta</name>
    <name type="common">Red imported fire ant</name>
    <name type="synonym">Solenopsis wagneri</name>
    <dbReference type="NCBI Taxonomy" id="13686"/>
    <lineage>
        <taxon>Eukaryota</taxon>
        <taxon>Metazoa</taxon>
        <taxon>Ecdysozoa</taxon>
        <taxon>Arthropoda</taxon>
        <taxon>Hexapoda</taxon>
        <taxon>Insecta</taxon>
        <taxon>Pterygota</taxon>
        <taxon>Neoptera</taxon>
        <taxon>Endopterygota</taxon>
        <taxon>Hymenoptera</taxon>
        <taxon>Apocrita</taxon>
        <taxon>Aculeata</taxon>
        <taxon>Formicoidea</taxon>
        <taxon>Formicidae</taxon>
        <taxon>Myrmicinae</taxon>
        <taxon>Solenopsis</taxon>
    </lineage>
</organism>
<reference evidence="1" key="1">
    <citation type="journal article" date="2011" name="Proc. Natl. Acad. Sci. U.S.A.">
        <title>The genome of the fire ant Solenopsis invicta.</title>
        <authorList>
            <person name="Wurm Y."/>
            <person name="Wang J."/>
            <person name="Riba-Grognuz O."/>
            <person name="Corona M."/>
            <person name="Nygaard S."/>
            <person name="Hunt B.G."/>
            <person name="Ingram K.K."/>
            <person name="Falquet L."/>
            <person name="Nipitwattanaphon M."/>
            <person name="Gotzek D."/>
            <person name="Dijkstra M.B."/>
            <person name="Oettler J."/>
            <person name="Comtesse F."/>
            <person name="Shih C.J."/>
            <person name="Wu W.J."/>
            <person name="Yang C.C."/>
            <person name="Thomas J."/>
            <person name="Beaudoing E."/>
            <person name="Pradervand S."/>
            <person name="Flegel V."/>
            <person name="Cook E.D."/>
            <person name="Fabbretti R."/>
            <person name="Stockinger H."/>
            <person name="Long L."/>
            <person name="Farmerie W.G."/>
            <person name="Oakey J."/>
            <person name="Boomsma J.J."/>
            <person name="Pamilo P."/>
            <person name="Yi S.V."/>
            <person name="Heinze J."/>
            <person name="Goodisman M.A."/>
            <person name="Farinelli L."/>
            <person name="Harshman K."/>
            <person name="Hulo N."/>
            <person name="Cerutti L."/>
            <person name="Xenarios I."/>
            <person name="Shoemaker D."/>
            <person name="Keller L."/>
        </authorList>
    </citation>
    <scope>NUCLEOTIDE SEQUENCE [LARGE SCALE GENOMIC DNA]</scope>
</reference>
<sequence length="171" mass="20146">MTRYRELEPIPPPIPDIEMNYPNKILNLEDNYESDLDKDEDDTHSYQEITDPETISYEEEEITPVPQTPERIRIVETRNNLVNCHNNHVIFILLNGEPFDRGALEYQRNNLLPNYQNLMSKGYYDKKTKPKVFTVGSNVFLLKEPLKGVFPQREIRDTVFWNVPCNKNTSQ</sequence>
<dbReference type="HOGENOM" id="CLU_1564852_0_0_1"/>
<feature type="non-terminal residue" evidence="1">
    <location>
        <position position="171"/>
    </location>
</feature>
<proteinExistence type="predicted"/>
<dbReference type="AlphaFoldDB" id="E9JDJ5"/>
<evidence type="ECO:0000313" key="1">
    <source>
        <dbReference type="EMBL" id="EFZ09108.1"/>
    </source>
</evidence>
<protein>
    <submittedName>
        <fullName evidence="1">Uncharacterized protein</fullName>
    </submittedName>
</protein>
<accession>E9JDJ5</accession>
<name>E9JDJ5_SOLIN</name>